<feature type="transmembrane region" description="Helical" evidence="7">
    <location>
        <begin position="179"/>
        <end position="197"/>
    </location>
</feature>
<evidence type="ECO:0000256" key="4">
    <source>
        <dbReference type="ARBA" id="ARBA00023136"/>
    </source>
</evidence>
<keyword evidence="3 7" id="KW-1133">Transmembrane helix</keyword>
<dbReference type="PANTHER" id="PTHR33048:SF47">
    <property type="entry name" value="INTEGRAL MEMBRANE PROTEIN-RELATED"/>
    <property type="match status" value="1"/>
</dbReference>
<comment type="subcellular location">
    <subcellularLocation>
        <location evidence="1">Membrane</location>
        <topology evidence="1">Multi-pass membrane protein</topology>
    </subcellularLocation>
</comment>
<feature type="transmembrane region" description="Helical" evidence="7">
    <location>
        <begin position="92"/>
        <end position="116"/>
    </location>
</feature>
<protein>
    <recommendedName>
        <fullName evidence="8">Rhodopsin domain-containing protein</fullName>
    </recommendedName>
</protein>
<keyword evidence="4 7" id="KW-0472">Membrane</keyword>
<organism evidence="9 10">
    <name type="scientific">Moelleriella libera RCEF 2490</name>
    <dbReference type="NCBI Taxonomy" id="1081109"/>
    <lineage>
        <taxon>Eukaryota</taxon>
        <taxon>Fungi</taxon>
        <taxon>Dikarya</taxon>
        <taxon>Ascomycota</taxon>
        <taxon>Pezizomycotina</taxon>
        <taxon>Sordariomycetes</taxon>
        <taxon>Hypocreomycetidae</taxon>
        <taxon>Hypocreales</taxon>
        <taxon>Clavicipitaceae</taxon>
        <taxon>Moelleriella</taxon>
    </lineage>
</organism>
<dbReference type="PANTHER" id="PTHR33048">
    <property type="entry name" value="PTH11-LIKE INTEGRAL MEMBRANE PROTEIN (AFU_ORTHOLOGUE AFUA_5G11245)"/>
    <property type="match status" value="1"/>
</dbReference>
<evidence type="ECO:0000313" key="10">
    <source>
        <dbReference type="Proteomes" id="UP000078544"/>
    </source>
</evidence>
<evidence type="ECO:0000256" key="1">
    <source>
        <dbReference type="ARBA" id="ARBA00004141"/>
    </source>
</evidence>
<feature type="transmembrane region" description="Helical" evidence="7">
    <location>
        <begin position="209"/>
        <end position="229"/>
    </location>
</feature>
<accession>A0A167ZPH0</accession>
<dbReference type="OrthoDB" id="3934549at2759"/>
<evidence type="ECO:0000256" key="6">
    <source>
        <dbReference type="SAM" id="MobiDB-lite"/>
    </source>
</evidence>
<dbReference type="AlphaFoldDB" id="A0A167ZPH0"/>
<comment type="similarity">
    <text evidence="5">Belongs to the SAT4 family.</text>
</comment>
<keyword evidence="10" id="KW-1185">Reference proteome</keyword>
<evidence type="ECO:0000256" key="7">
    <source>
        <dbReference type="SAM" id="Phobius"/>
    </source>
</evidence>
<sequence length="367" mass="41265">MGAHDEDHRPITLSASSLTTILAATAFSLRICVRFNRRVLFGIDDGWLIASLLLLIGHFAIILVEVKLGGLGVPLLVNLEQDPAFLNRLLKIVFVQTMLSPISITVIKCSVLALYWRLFPTRFIRWSCIAISCILFVWCLSIVITCFMECSPIQEIWNLQRTDASCNPMIHEYLAWQDSIPEMVTTIIIFVLPIYEVMRMHATLRNRVAVSAIFLTGSLTIVSSIVRFVKVCKYHFADVAGSESDPTLDMADMLLWVHIEVCTGFIAACLPALRPVSLFIAQWVGLAKKSRTGRPPDEEIIAIGRSAPRLSQPMFSQNDSVLFRSSELLRYPFWLQESQFERQDGNATSSGEMQGDNLSRLHGTERV</sequence>
<keyword evidence="2 7" id="KW-0812">Transmembrane</keyword>
<evidence type="ECO:0000256" key="2">
    <source>
        <dbReference type="ARBA" id="ARBA00022692"/>
    </source>
</evidence>
<proteinExistence type="inferred from homology"/>
<gene>
    <name evidence="9" type="ORF">AAL_05970</name>
</gene>
<dbReference type="InterPro" id="IPR052337">
    <property type="entry name" value="SAT4-like"/>
</dbReference>
<feature type="region of interest" description="Disordered" evidence="6">
    <location>
        <begin position="344"/>
        <end position="367"/>
    </location>
</feature>
<comment type="caution">
    <text evidence="9">The sequence shown here is derived from an EMBL/GenBank/DDBJ whole genome shotgun (WGS) entry which is preliminary data.</text>
</comment>
<dbReference type="InterPro" id="IPR049326">
    <property type="entry name" value="Rhodopsin_dom_fungi"/>
</dbReference>
<dbReference type="EMBL" id="AZGY01000014">
    <property type="protein sequence ID" value="KZZ92938.1"/>
    <property type="molecule type" value="Genomic_DNA"/>
</dbReference>
<dbReference type="GO" id="GO:0016020">
    <property type="term" value="C:membrane"/>
    <property type="evidence" value="ECO:0007669"/>
    <property type="project" value="UniProtKB-SubCell"/>
</dbReference>
<evidence type="ECO:0000313" key="9">
    <source>
        <dbReference type="EMBL" id="KZZ92938.1"/>
    </source>
</evidence>
<dbReference type="Proteomes" id="UP000078544">
    <property type="component" value="Unassembled WGS sequence"/>
</dbReference>
<evidence type="ECO:0000256" key="5">
    <source>
        <dbReference type="ARBA" id="ARBA00038359"/>
    </source>
</evidence>
<feature type="transmembrane region" description="Helical" evidence="7">
    <location>
        <begin position="123"/>
        <end position="144"/>
    </location>
</feature>
<feature type="transmembrane region" description="Helical" evidence="7">
    <location>
        <begin position="12"/>
        <end position="33"/>
    </location>
</feature>
<evidence type="ECO:0000259" key="8">
    <source>
        <dbReference type="Pfam" id="PF20684"/>
    </source>
</evidence>
<feature type="domain" description="Rhodopsin" evidence="8">
    <location>
        <begin position="29"/>
        <end position="276"/>
    </location>
</feature>
<feature type="transmembrane region" description="Helical" evidence="7">
    <location>
        <begin position="45"/>
        <end position="64"/>
    </location>
</feature>
<dbReference type="Pfam" id="PF20684">
    <property type="entry name" value="Fung_rhodopsin"/>
    <property type="match status" value="1"/>
</dbReference>
<name>A0A167ZPH0_9HYPO</name>
<reference evidence="9 10" key="1">
    <citation type="journal article" date="2016" name="Genome Biol. Evol.">
        <title>Divergent and convergent evolution of fungal pathogenicity.</title>
        <authorList>
            <person name="Shang Y."/>
            <person name="Xiao G."/>
            <person name="Zheng P."/>
            <person name="Cen K."/>
            <person name="Zhan S."/>
            <person name="Wang C."/>
        </authorList>
    </citation>
    <scope>NUCLEOTIDE SEQUENCE [LARGE SCALE GENOMIC DNA]</scope>
    <source>
        <strain evidence="9 10">RCEF 2490</strain>
    </source>
</reference>
<feature type="transmembrane region" description="Helical" evidence="7">
    <location>
        <begin position="253"/>
        <end position="273"/>
    </location>
</feature>
<evidence type="ECO:0000256" key="3">
    <source>
        <dbReference type="ARBA" id="ARBA00022989"/>
    </source>
</evidence>